<evidence type="ECO:0000256" key="3">
    <source>
        <dbReference type="ARBA" id="ARBA00022801"/>
    </source>
</evidence>
<sequence>MGATDFPAKERPNIVFILADDLGWGDLSIDGQKNYQTPYLDQLARDGIRFNQAYSDSPVCTPTRIGFFTGRYPGRLAIGNYEPLLSFQQIGDSVGLPPEHPTIASLLRDNGYETVLVGKWHCGYLPRYSPLKSGFNKFFGNFSGAIDYFRHVDTNGKPDLWEADTPIEKIGYVTDIFTERAVDFIKGPHVNPFYLSLHYTAPHWPWQGPEDVELSNDLIGRDNLENWINTGTKESYKAVVQSLDNGVGKVLQALEDVGIANRTIVIFASDNGGERFSNFGLFQGKKGNLYEGGIRVPTLIRWSGVIAPNQISDQVIITHDITATILAATKTNTNPDYPLDGEDLLPVIQNEIPTYDRVLFWRYKGNNRLGLPPRVRQGAVRSENWKYLKIGENEHLFNLANDQQELINLKLEHREIFAELRSKYQLWESELEPY</sequence>
<dbReference type="PANTHER" id="PTHR42693">
    <property type="entry name" value="ARYLSULFATASE FAMILY MEMBER"/>
    <property type="match status" value="1"/>
</dbReference>
<evidence type="ECO:0000313" key="7">
    <source>
        <dbReference type="Proteomes" id="UP000516013"/>
    </source>
</evidence>
<gene>
    <name evidence="6" type="ORF">IAR63_10395</name>
</gene>
<dbReference type="Gene3D" id="3.30.1120.10">
    <property type="match status" value="1"/>
</dbReference>
<comment type="similarity">
    <text evidence="1">Belongs to the sulfatase family.</text>
</comment>
<dbReference type="SUPFAM" id="SSF53649">
    <property type="entry name" value="Alkaline phosphatase-like"/>
    <property type="match status" value="1"/>
</dbReference>
<dbReference type="Proteomes" id="UP000516013">
    <property type="component" value="Chromosome"/>
</dbReference>
<feature type="domain" description="Sulfatase N-terminal" evidence="5">
    <location>
        <begin position="12"/>
        <end position="329"/>
    </location>
</feature>
<evidence type="ECO:0000256" key="1">
    <source>
        <dbReference type="ARBA" id="ARBA00008779"/>
    </source>
</evidence>
<keyword evidence="7" id="KW-1185">Reference proteome</keyword>
<dbReference type="InterPro" id="IPR024607">
    <property type="entry name" value="Sulfatase_CS"/>
</dbReference>
<dbReference type="RefSeq" id="WP_006278078.1">
    <property type="nucleotide sequence ID" value="NZ_CP060822.1"/>
</dbReference>
<dbReference type="PANTHER" id="PTHR42693:SF53">
    <property type="entry name" value="ENDO-4-O-SULFATASE"/>
    <property type="match status" value="1"/>
</dbReference>
<dbReference type="PROSITE" id="PS00523">
    <property type="entry name" value="SULFATASE_1"/>
    <property type="match status" value="1"/>
</dbReference>
<reference evidence="6 7" key="1">
    <citation type="submission" date="2020-08" db="EMBL/GenBank/DDBJ databases">
        <title>Complete genome sequence of Raphidiopsis curvispora isolated from drinking water reservoir in South Korea.</title>
        <authorList>
            <person name="Jeong J."/>
        </authorList>
    </citation>
    <scope>NUCLEOTIDE SEQUENCE [LARGE SCALE GENOMIC DNA]</scope>
    <source>
        <strain evidence="6 7">GIHE-G1</strain>
    </source>
</reference>
<keyword evidence="3 6" id="KW-0378">Hydrolase</keyword>
<dbReference type="EMBL" id="CP060822">
    <property type="protein sequence ID" value="QNP28340.1"/>
    <property type="molecule type" value="Genomic_DNA"/>
</dbReference>
<protein>
    <submittedName>
        <fullName evidence="6">Sulfatase-like hydrolase/transferase</fullName>
    </submittedName>
</protein>
<dbReference type="InterPro" id="IPR050738">
    <property type="entry name" value="Sulfatase"/>
</dbReference>
<evidence type="ECO:0000256" key="2">
    <source>
        <dbReference type="ARBA" id="ARBA00022723"/>
    </source>
</evidence>
<dbReference type="GO" id="GO:0046872">
    <property type="term" value="F:metal ion binding"/>
    <property type="evidence" value="ECO:0007669"/>
    <property type="project" value="UniProtKB-KW"/>
</dbReference>
<keyword evidence="2" id="KW-0479">Metal-binding</keyword>
<dbReference type="GO" id="GO:0016740">
    <property type="term" value="F:transferase activity"/>
    <property type="evidence" value="ECO:0007669"/>
    <property type="project" value="UniProtKB-KW"/>
</dbReference>
<dbReference type="Pfam" id="PF00884">
    <property type="entry name" value="Sulfatase"/>
    <property type="match status" value="1"/>
</dbReference>
<evidence type="ECO:0000313" key="6">
    <source>
        <dbReference type="EMBL" id="QNP28340.1"/>
    </source>
</evidence>
<proteinExistence type="inferred from homology"/>
<dbReference type="KEGG" id="ccur:IAR63_10395"/>
<evidence type="ECO:0000259" key="5">
    <source>
        <dbReference type="Pfam" id="PF00884"/>
    </source>
</evidence>
<dbReference type="PROSITE" id="PS00149">
    <property type="entry name" value="SULFATASE_2"/>
    <property type="match status" value="1"/>
</dbReference>
<evidence type="ECO:0000256" key="4">
    <source>
        <dbReference type="ARBA" id="ARBA00022837"/>
    </source>
</evidence>
<organism evidence="6 7">
    <name type="scientific">Cylindrospermopsis curvispora GIHE-G1</name>
    <dbReference type="NCBI Taxonomy" id="2666332"/>
    <lineage>
        <taxon>Bacteria</taxon>
        <taxon>Bacillati</taxon>
        <taxon>Cyanobacteriota</taxon>
        <taxon>Cyanophyceae</taxon>
        <taxon>Nostocales</taxon>
        <taxon>Aphanizomenonaceae</taxon>
        <taxon>Cylindrospermopsis</taxon>
    </lineage>
</organism>
<keyword evidence="6" id="KW-0808">Transferase</keyword>
<dbReference type="GO" id="GO:0004065">
    <property type="term" value="F:arylsulfatase activity"/>
    <property type="evidence" value="ECO:0007669"/>
    <property type="project" value="TreeGrafter"/>
</dbReference>
<dbReference type="Gene3D" id="3.40.720.10">
    <property type="entry name" value="Alkaline Phosphatase, subunit A"/>
    <property type="match status" value="1"/>
</dbReference>
<keyword evidence="4" id="KW-0106">Calcium</keyword>
<name>A0A7H0EX24_9CYAN</name>
<dbReference type="InterPro" id="IPR017850">
    <property type="entry name" value="Alkaline_phosphatase_core_sf"/>
</dbReference>
<accession>A0A7H0EX24</accession>
<dbReference type="InterPro" id="IPR000917">
    <property type="entry name" value="Sulfatase_N"/>
</dbReference>
<dbReference type="AlphaFoldDB" id="A0A7H0EX24"/>